<gene>
    <name evidence="1" type="ORF">N1032_21865</name>
</gene>
<keyword evidence="2" id="KW-1185">Reference proteome</keyword>
<dbReference type="Proteomes" id="UP001165586">
    <property type="component" value="Unassembled WGS sequence"/>
</dbReference>
<dbReference type="RefSeq" id="WP_259542292.1">
    <property type="nucleotide sequence ID" value="NZ_JANLCJ010000020.1"/>
</dbReference>
<proteinExistence type="predicted"/>
<name>A0ABT2H8Z4_9MICO</name>
<evidence type="ECO:0000313" key="2">
    <source>
        <dbReference type="Proteomes" id="UP001165586"/>
    </source>
</evidence>
<reference evidence="1" key="1">
    <citation type="submission" date="2022-08" db="EMBL/GenBank/DDBJ databases">
        <authorList>
            <person name="Deng Y."/>
            <person name="Han X.-F."/>
            <person name="Zhang Y.-Q."/>
        </authorList>
    </citation>
    <scope>NUCLEOTIDE SEQUENCE</scope>
    <source>
        <strain evidence="1">CPCC 203386</strain>
    </source>
</reference>
<comment type="caution">
    <text evidence="1">The sequence shown here is derived from an EMBL/GenBank/DDBJ whole genome shotgun (WGS) entry which is preliminary data.</text>
</comment>
<evidence type="ECO:0008006" key="3">
    <source>
        <dbReference type="Google" id="ProtNLM"/>
    </source>
</evidence>
<organism evidence="1 2">
    <name type="scientific">Herbiconiux daphne</name>
    <dbReference type="NCBI Taxonomy" id="2970914"/>
    <lineage>
        <taxon>Bacteria</taxon>
        <taxon>Bacillati</taxon>
        <taxon>Actinomycetota</taxon>
        <taxon>Actinomycetes</taxon>
        <taxon>Micrococcales</taxon>
        <taxon>Microbacteriaceae</taxon>
        <taxon>Herbiconiux</taxon>
    </lineage>
</organism>
<dbReference type="Gene3D" id="1.20.5.340">
    <property type="match status" value="1"/>
</dbReference>
<dbReference type="EMBL" id="JANLCJ010000020">
    <property type="protein sequence ID" value="MCS5736387.1"/>
    <property type="molecule type" value="Genomic_DNA"/>
</dbReference>
<evidence type="ECO:0000313" key="1">
    <source>
        <dbReference type="EMBL" id="MCS5736387.1"/>
    </source>
</evidence>
<protein>
    <recommendedName>
        <fullName evidence="3">Trimeric autotransporter adhesin YadA-like stalk domain-containing protein</fullName>
    </recommendedName>
</protein>
<sequence length="460" mass="47669">MQAQIDDKADLTYVDAQDASMLSQAKAYADNGFLKVENPRIISTSDIYNKTEIDGKVNPIITQQSTNTNNIATNASNIAANTANIATNTADIATLKTSDATHTTQIATNTADIVTNKSDIATNTTAIGATTTPTSILGRVDALEKALAGGGSIVTSVLKYASDIGQPQVAAESNATKAVFDLTNLINNNDGTKPVFNFKDENIFDIKVRFTIDGGTAPSGNHNMIFRINTGDAEPTIITFNDRNGANPNQGIVVKASMTTTGKLTLETTNVDGTAAGFSVINYPTMTVNQIQEFTISLASSLVTQGELSTTNGNVSANTAAIANANTAIGTKVATTDFEAFKTTNTAEINAKVAQTAYDTKMAALDASIASNTTAIATKAAQTAVDNLNGKPVRTIDAAGAEIGMSLGAYTTSALDNGLADRSVVTKLVNDALAPILGKVVYKSGTIISVNPGTAMNTAL</sequence>
<accession>A0ABT2H8Z4</accession>